<name>A0A955L0T9_9BACT</name>
<dbReference type="AlphaFoldDB" id="A0A955L0T9"/>
<dbReference type="EMBL" id="JAGQLL010000014">
    <property type="protein sequence ID" value="MCA9379801.1"/>
    <property type="molecule type" value="Genomic_DNA"/>
</dbReference>
<protein>
    <submittedName>
        <fullName evidence="1">Uncharacterized protein</fullName>
    </submittedName>
</protein>
<proteinExistence type="predicted"/>
<reference evidence="1" key="2">
    <citation type="journal article" date="2021" name="Microbiome">
        <title>Successional dynamics and alternative stable states in a saline activated sludge microbial community over 9 years.</title>
        <authorList>
            <person name="Wang Y."/>
            <person name="Ye J."/>
            <person name="Ju F."/>
            <person name="Liu L."/>
            <person name="Boyd J.A."/>
            <person name="Deng Y."/>
            <person name="Parks D.H."/>
            <person name="Jiang X."/>
            <person name="Yin X."/>
            <person name="Woodcroft B.J."/>
            <person name="Tyson G.W."/>
            <person name="Hugenholtz P."/>
            <person name="Polz M.F."/>
            <person name="Zhang T."/>
        </authorList>
    </citation>
    <scope>NUCLEOTIDE SEQUENCE</scope>
    <source>
        <strain evidence="1">HKST-UBA15</strain>
    </source>
</reference>
<comment type="caution">
    <text evidence="1">The sequence shown here is derived from an EMBL/GenBank/DDBJ whole genome shotgun (WGS) entry which is preliminary data.</text>
</comment>
<evidence type="ECO:0000313" key="2">
    <source>
        <dbReference type="Proteomes" id="UP000745577"/>
    </source>
</evidence>
<evidence type="ECO:0000313" key="1">
    <source>
        <dbReference type="EMBL" id="MCA9379801.1"/>
    </source>
</evidence>
<reference evidence="1" key="1">
    <citation type="submission" date="2020-04" db="EMBL/GenBank/DDBJ databases">
        <authorList>
            <person name="Zhang T."/>
        </authorList>
    </citation>
    <scope>NUCLEOTIDE SEQUENCE</scope>
    <source>
        <strain evidence="1">HKST-UBA15</strain>
    </source>
</reference>
<accession>A0A955L0T9</accession>
<dbReference type="Proteomes" id="UP000745577">
    <property type="component" value="Unassembled WGS sequence"/>
</dbReference>
<gene>
    <name evidence="1" type="ORF">KC675_01335</name>
</gene>
<sequence>MDRPQIPLGARDNIGLINRGELDKHGNPVGEIIKNRDYTGQVYLGELDFGQTVVFGEDGNPQSLEVDGTIYAVETTHSLRNPSVDFGEKKFKFPSVKNTLLAICGKNQSLSSPNFSAENIRLALAYILYASNYYSHEEANEIEHRLALDDTPPSERDDTDNLKLLDFHYYQVAPVLTSAITESLGINGLNKFYELVEKHSPPKTISEDSSLYHVDKKTNRAIWEETWDDTKELTQRFASYPDAEYFKVTIPLAEGSTSIHYYRVGNIENKGNWTMPLIAAQSLIEGLDNFSDLGVNAPENIIVFEPLDLELTPEANHYVSPIGTSRNHYGSQLGNFIYVSSSARNVQAHGSTETHMTTDDDFNYRILKHEVTHIVLSSISDGHNIGLVEGITGGSETGFNLDEAIEILSPTVSSTDNLIQLFDQTFSCNIKTVLYEMEERFPEFNATQFIIDLETRMKDKLEKTDRSESTDVIEA</sequence>
<organism evidence="1 2">
    <name type="scientific">Candidatus Dojkabacteria bacterium</name>
    <dbReference type="NCBI Taxonomy" id="2099670"/>
    <lineage>
        <taxon>Bacteria</taxon>
        <taxon>Candidatus Dojkabacteria</taxon>
    </lineage>
</organism>